<dbReference type="SMART" id="SM00886">
    <property type="entry name" value="Dabb"/>
    <property type="match status" value="1"/>
</dbReference>
<dbReference type="PANTHER" id="PTHR33178:SF10">
    <property type="entry name" value="STRESS-RESPONSE A_B BARREL DOMAIN-CONTAINING PROTEIN"/>
    <property type="match status" value="1"/>
</dbReference>
<sequence>MPENIIAEKGQLQHFVMFWLKPQLTKTEIADFTQFFESLKPIKYIKTLNYGLAANTPVRPVTDNSFTYALTITFATIEDHNAYQEDKTHLDAVEKFSKNWYRVVVHDIIISSTKGN</sequence>
<dbReference type="PANTHER" id="PTHR33178">
    <property type="match status" value="1"/>
</dbReference>
<accession>A0ABQ2BHI7</accession>
<feature type="domain" description="Stress-response A/B barrel" evidence="2">
    <location>
        <begin position="12"/>
        <end position="108"/>
    </location>
</feature>
<comment type="subunit">
    <text evidence="1">Homodimer.</text>
</comment>
<evidence type="ECO:0000313" key="3">
    <source>
        <dbReference type="EMBL" id="GGI26200.1"/>
    </source>
</evidence>
<name>A0ABQ2BHI7_9SPHI</name>
<dbReference type="InterPro" id="IPR013097">
    <property type="entry name" value="Dabb"/>
</dbReference>
<dbReference type="PROSITE" id="PS51502">
    <property type="entry name" value="S_R_A_B_BARREL"/>
    <property type="match status" value="1"/>
</dbReference>
<dbReference type="InterPro" id="IPR011008">
    <property type="entry name" value="Dimeric_a/b-barrel"/>
</dbReference>
<protein>
    <recommendedName>
        <fullName evidence="2">Stress-response A/B barrel domain-containing protein</fullName>
    </recommendedName>
</protein>
<keyword evidence="4" id="KW-1185">Reference proteome</keyword>
<dbReference type="Proteomes" id="UP000645390">
    <property type="component" value="Unassembled WGS sequence"/>
</dbReference>
<evidence type="ECO:0000313" key="4">
    <source>
        <dbReference type="Proteomes" id="UP000645390"/>
    </source>
</evidence>
<dbReference type="InterPro" id="IPR044662">
    <property type="entry name" value="HS1/DABB1-like"/>
</dbReference>
<reference evidence="4" key="1">
    <citation type="journal article" date="2019" name="Int. J. Syst. Evol. Microbiol.">
        <title>The Global Catalogue of Microorganisms (GCM) 10K type strain sequencing project: providing services to taxonomists for standard genome sequencing and annotation.</title>
        <authorList>
            <consortium name="The Broad Institute Genomics Platform"/>
            <consortium name="The Broad Institute Genome Sequencing Center for Infectious Disease"/>
            <person name="Wu L."/>
            <person name="Ma J."/>
        </authorList>
    </citation>
    <scope>NUCLEOTIDE SEQUENCE [LARGE SCALE GENOMIC DNA]</scope>
    <source>
        <strain evidence="4">CCM 8939</strain>
    </source>
</reference>
<organism evidence="3 4">
    <name type="scientific">Pedobacter mendelii</name>
    <dbReference type="NCBI Taxonomy" id="1908240"/>
    <lineage>
        <taxon>Bacteria</taxon>
        <taxon>Pseudomonadati</taxon>
        <taxon>Bacteroidota</taxon>
        <taxon>Sphingobacteriia</taxon>
        <taxon>Sphingobacteriales</taxon>
        <taxon>Sphingobacteriaceae</taxon>
        <taxon>Pedobacter</taxon>
    </lineage>
</organism>
<dbReference type="Gene3D" id="3.30.70.100">
    <property type="match status" value="1"/>
</dbReference>
<dbReference type="EMBL" id="BMDJ01000005">
    <property type="protein sequence ID" value="GGI26200.1"/>
    <property type="molecule type" value="Genomic_DNA"/>
</dbReference>
<comment type="caution">
    <text evidence="3">The sequence shown here is derived from an EMBL/GenBank/DDBJ whole genome shotgun (WGS) entry which is preliminary data.</text>
</comment>
<dbReference type="RefSeq" id="WP_188414086.1">
    <property type="nucleotide sequence ID" value="NZ_BMDJ01000005.1"/>
</dbReference>
<proteinExistence type="predicted"/>
<dbReference type="SUPFAM" id="SSF54909">
    <property type="entry name" value="Dimeric alpha+beta barrel"/>
    <property type="match status" value="1"/>
</dbReference>
<gene>
    <name evidence="3" type="ORF">GCM10008119_21470</name>
</gene>
<evidence type="ECO:0000259" key="2">
    <source>
        <dbReference type="PROSITE" id="PS51502"/>
    </source>
</evidence>
<dbReference type="Pfam" id="PF07876">
    <property type="entry name" value="Dabb"/>
    <property type="match status" value="1"/>
</dbReference>
<evidence type="ECO:0000256" key="1">
    <source>
        <dbReference type="ARBA" id="ARBA00011738"/>
    </source>
</evidence>